<reference evidence="2" key="1">
    <citation type="journal article" date="2020" name="New Phytol.">
        <title>Comparative genomics reveals dynamic genome evolution in host specialist ectomycorrhizal fungi.</title>
        <authorList>
            <person name="Lofgren L.A."/>
            <person name="Nguyen N.H."/>
            <person name="Vilgalys R."/>
            <person name="Ruytinx J."/>
            <person name="Liao H.L."/>
            <person name="Branco S."/>
            <person name="Kuo A."/>
            <person name="LaButti K."/>
            <person name="Lipzen A."/>
            <person name="Andreopoulos W."/>
            <person name="Pangilinan J."/>
            <person name="Riley R."/>
            <person name="Hundley H."/>
            <person name="Na H."/>
            <person name="Barry K."/>
            <person name="Grigoriev I.V."/>
            <person name="Stajich J.E."/>
            <person name="Kennedy P.G."/>
        </authorList>
    </citation>
    <scope>NUCLEOTIDE SEQUENCE</scope>
    <source>
        <strain evidence="2">MN1</strain>
    </source>
</reference>
<sequence length="59" mass="6537">MSLARSCLLRPFRTYLMAVVSIGVTYVTCLQRQMATSSIIIGAVHTICMLGGLWWESLS</sequence>
<dbReference type="EMBL" id="JABBWG010000032">
    <property type="protein sequence ID" value="KAG1810577.1"/>
    <property type="molecule type" value="Genomic_DNA"/>
</dbReference>
<protein>
    <submittedName>
        <fullName evidence="2">Uncharacterized protein</fullName>
    </submittedName>
</protein>
<dbReference type="Proteomes" id="UP000807769">
    <property type="component" value="Unassembled WGS sequence"/>
</dbReference>
<accession>A0A9P7DMY7</accession>
<keyword evidence="1" id="KW-0472">Membrane</keyword>
<evidence type="ECO:0000256" key="1">
    <source>
        <dbReference type="SAM" id="Phobius"/>
    </source>
</evidence>
<feature type="transmembrane region" description="Helical" evidence="1">
    <location>
        <begin position="12"/>
        <end position="30"/>
    </location>
</feature>
<feature type="transmembrane region" description="Helical" evidence="1">
    <location>
        <begin position="37"/>
        <end position="55"/>
    </location>
</feature>
<dbReference type="RefSeq" id="XP_041189473.1">
    <property type="nucleotide sequence ID" value="XM_041336520.1"/>
</dbReference>
<proteinExistence type="predicted"/>
<keyword evidence="4" id="KW-1185">Reference proteome</keyword>
<gene>
    <name evidence="3" type="ORF">BJ212DRAFT_1377567</name>
    <name evidence="2" type="ORF">BJ212DRAFT_1403098</name>
</gene>
<comment type="caution">
    <text evidence="2">The sequence shown here is derived from an EMBL/GenBank/DDBJ whole genome shotgun (WGS) entry which is preliminary data.</text>
</comment>
<dbReference type="EMBL" id="JABBWG010000163">
    <property type="protein sequence ID" value="KAG1798748.1"/>
    <property type="molecule type" value="Genomic_DNA"/>
</dbReference>
<organism evidence="2 4">
    <name type="scientific">Suillus subaureus</name>
    <dbReference type="NCBI Taxonomy" id="48587"/>
    <lineage>
        <taxon>Eukaryota</taxon>
        <taxon>Fungi</taxon>
        <taxon>Dikarya</taxon>
        <taxon>Basidiomycota</taxon>
        <taxon>Agaricomycotina</taxon>
        <taxon>Agaricomycetes</taxon>
        <taxon>Agaricomycetidae</taxon>
        <taxon>Boletales</taxon>
        <taxon>Suillineae</taxon>
        <taxon>Suillaceae</taxon>
        <taxon>Suillus</taxon>
    </lineage>
</organism>
<evidence type="ECO:0000313" key="3">
    <source>
        <dbReference type="EMBL" id="KAG1810577.1"/>
    </source>
</evidence>
<feature type="non-terminal residue" evidence="2">
    <location>
        <position position="59"/>
    </location>
</feature>
<evidence type="ECO:0000313" key="4">
    <source>
        <dbReference type="Proteomes" id="UP000807769"/>
    </source>
</evidence>
<keyword evidence="1" id="KW-0812">Transmembrane</keyword>
<name>A0A9P7DMY7_9AGAM</name>
<dbReference type="AlphaFoldDB" id="A0A9P7DMY7"/>
<keyword evidence="1" id="KW-1133">Transmembrane helix</keyword>
<evidence type="ECO:0000313" key="2">
    <source>
        <dbReference type="EMBL" id="KAG1798748.1"/>
    </source>
</evidence>
<dbReference type="GeneID" id="64630537"/>